<feature type="domain" description="Erythronate-4-phosphate dehydrogenase dimerisation" evidence="8">
    <location>
        <begin position="288"/>
        <end position="376"/>
    </location>
</feature>
<dbReference type="AlphaFoldDB" id="A0A1B3D5Z5"/>
<dbReference type="PANTHER" id="PTHR43761">
    <property type="entry name" value="D-ISOMER SPECIFIC 2-HYDROXYACID DEHYDROGENASE FAMILY PROTEIN (AFU_ORTHOLOGUE AFUA_1G13630)"/>
    <property type="match status" value="1"/>
</dbReference>
<evidence type="ECO:0000256" key="1">
    <source>
        <dbReference type="ARBA" id="ARBA00022490"/>
    </source>
</evidence>
<dbReference type="Proteomes" id="UP000593833">
    <property type="component" value="Chromosome"/>
</dbReference>
<dbReference type="PROSITE" id="PS00671">
    <property type="entry name" value="D_2_HYDROXYACID_DH_3"/>
    <property type="match status" value="1"/>
</dbReference>
<feature type="binding site" evidence="5">
    <location>
        <position position="146"/>
    </location>
    <ligand>
        <name>NAD(+)</name>
        <dbReference type="ChEBI" id="CHEBI:57540"/>
    </ligand>
</feature>
<feature type="binding site" evidence="5">
    <location>
        <begin position="205"/>
        <end position="207"/>
    </location>
    <ligand>
        <name>NAD(+)</name>
        <dbReference type="ChEBI" id="CHEBI:57540"/>
    </ligand>
</feature>
<feature type="domain" description="D-isomer specific 2-hydroxyacid dehydrogenase catalytic" evidence="6">
    <location>
        <begin position="21"/>
        <end position="280"/>
    </location>
</feature>
<dbReference type="InterPro" id="IPR020921">
    <property type="entry name" value="Erythronate-4-P_DHase"/>
</dbReference>
<evidence type="ECO:0000259" key="7">
    <source>
        <dbReference type="Pfam" id="PF02826"/>
    </source>
</evidence>
<dbReference type="RefSeq" id="WP_024074072.1">
    <property type="nucleotide sequence ID" value="NZ_CP015637.1"/>
</dbReference>
<feature type="binding site" evidence="5">
    <location>
        <position position="45"/>
    </location>
    <ligand>
        <name>substrate</name>
    </ligand>
</feature>
<evidence type="ECO:0000259" key="8">
    <source>
        <dbReference type="Pfam" id="PF11890"/>
    </source>
</evidence>
<name>A0A1B3D5Z5_PSEFL</name>
<comment type="subunit">
    <text evidence="5">Homodimer.</text>
</comment>
<dbReference type="InterPro" id="IPR024531">
    <property type="entry name" value="Erythronate-4-P_DHase_dimer"/>
</dbReference>
<keyword evidence="3 5" id="KW-0520">NAD</keyword>
<evidence type="ECO:0000256" key="5">
    <source>
        <dbReference type="HAMAP-Rule" id="MF_01825"/>
    </source>
</evidence>
<dbReference type="HAMAP" id="MF_01825">
    <property type="entry name" value="PdxB"/>
    <property type="match status" value="1"/>
</dbReference>
<dbReference type="NCBIfam" id="NF001309">
    <property type="entry name" value="PRK00257.1"/>
    <property type="match status" value="1"/>
</dbReference>
<accession>A0A1B3D5Z5</accession>
<dbReference type="InterPro" id="IPR029753">
    <property type="entry name" value="D-isomer_DH_CS"/>
</dbReference>
<dbReference type="InterPro" id="IPR038251">
    <property type="entry name" value="PdxB_dimer_sf"/>
</dbReference>
<comment type="catalytic activity">
    <reaction evidence="5">
        <text>4-phospho-D-erythronate + NAD(+) = (R)-3-hydroxy-2-oxo-4-phosphooxybutanoate + NADH + H(+)</text>
        <dbReference type="Rhea" id="RHEA:18829"/>
        <dbReference type="ChEBI" id="CHEBI:15378"/>
        <dbReference type="ChEBI" id="CHEBI:57540"/>
        <dbReference type="ChEBI" id="CHEBI:57945"/>
        <dbReference type="ChEBI" id="CHEBI:58538"/>
        <dbReference type="ChEBI" id="CHEBI:58766"/>
        <dbReference type="EC" id="1.1.1.290"/>
    </reaction>
</comment>
<dbReference type="UniPathway" id="UPA00244">
    <property type="reaction ID" value="UER00310"/>
</dbReference>
<evidence type="ECO:0000259" key="6">
    <source>
        <dbReference type="Pfam" id="PF00389"/>
    </source>
</evidence>
<protein>
    <recommendedName>
        <fullName evidence="5">Erythronate-4-phosphate dehydrogenase</fullName>
        <ecNumber evidence="5">1.1.1.290</ecNumber>
    </recommendedName>
</protein>
<dbReference type="Gene3D" id="3.30.1370.170">
    <property type="match status" value="1"/>
</dbReference>
<gene>
    <name evidence="5 9" type="primary">pdxB</name>
    <name evidence="9" type="ORF">IM720_09230</name>
</gene>
<evidence type="ECO:0000313" key="9">
    <source>
        <dbReference type="EMBL" id="QOU06888.1"/>
    </source>
</evidence>
<reference evidence="9 10" key="1">
    <citation type="submission" date="2020-10" db="EMBL/GenBank/DDBJ databases">
        <title>Complete genome sequence of a novel Pseudomonas fluorescens strain isolated from the flower of kumarahou (Pomaderris kumeraho).</title>
        <authorList>
            <person name="Summers M.C."/>
            <person name="Nowak V."/>
            <person name="Fairhurst M.J."/>
            <person name="Owen J.G."/>
            <person name="Gerth M.L."/>
            <person name="Patrick W.M."/>
        </authorList>
    </citation>
    <scope>NUCLEOTIDE SEQUENCE [LARGE SCALE GENOMIC DNA]</scope>
    <source>
        <strain evidence="9 10">KF1</strain>
    </source>
</reference>
<dbReference type="GO" id="GO:0051287">
    <property type="term" value="F:NAD binding"/>
    <property type="evidence" value="ECO:0007669"/>
    <property type="project" value="InterPro"/>
</dbReference>
<dbReference type="InterPro" id="IPR036291">
    <property type="entry name" value="NAD(P)-bd_dom_sf"/>
</dbReference>
<feature type="binding site" evidence="5">
    <location>
        <position position="174"/>
    </location>
    <ligand>
        <name>NAD(+)</name>
        <dbReference type="ChEBI" id="CHEBI:57540"/>
    </ligand>
</feature>
<comment type="pathway">
    <text evidence="5">Cofactor biosynthesis; pyridoxine 5'-phosphate biosynthesis; pyridoxine 5'-phosphate from D-erythrose 4-phosphate: step 2/5.</text>
</comment>
<dbReference type="CDD" id="cd12158">
    <property type="entry name" value="ErythrP_dh"/>
    <property type="match status" value="1"/>
</dbReference>
<dbReference type="Gene3D" id="3.40.50.720">
    <property type="entry name" value="NAD(P)-binding Rossmann-like Domain"/>
    <property type="match status" value="2"/>
</dbReference>
<dbReference type="InterPro" id="IPR050418">
    <property type="entry name" value="D-iso_2-hydroxyacid_DH_PdxB"/>
</dbReference>
<keyword evidence="1 5" id="KW-0963">Cytoplasm</keyword>
<evidence type="ECO:0000256" key="2">
    <source>
        <dbReference type="ARBA" id="ARBA00023002"/>
    </source>
</evidence>
<comment type="function">
    <text evidence="5">Catalyzes the oxidation of erythronate-4-phosphate to 3-hydroxy-2-oxo-4-phosphonooxybutanoate.</text>
</comment>
<dbReference type="OrthoDB" id="9770208at2"/>
<feature type="binding site" evidence="5">
    <location>
        <position position="256"/>
    </location>
    <ligand>
        <name>NAD(+)</name>
        <dbReference type="ChEBI" id="CHEBI:57540"/>
    </ligand>
</feature>
<evidence type="ECO:0000313" key="10">
    <source>
        <dbReference type="Proteomes" id="UP000593833"/>
    </source>
</evidence>
<dbReference type="Pfam" id="PF00389">
    <property type="entry name" value="2-Hacid_dh"/>
    <property type="match status" value="1"/>
</dbReference>
<keyword evidence="4 5" id="KW-0664">Pyridoxine biosynthesis</keyword>
<feature type="domain" description="D-isomer specific 2-hydroxyacid dehydrogenase NAD-binding" evidence="7">
    <location>
        <begin position="107"/>
        <end position="255"/>
    </location>
</feature>
<dbReference type="InterPro" id="IPR006139">
    <property type="entry name" value="D-isomer_2_OHA_DH_cat_dom"/>
</dbReference>
<feature type="active site" evidence="5">
    <location>
        <position position="236"/>
    </location>
</feature>
<dbReference type="GO" id="GO:0046983">
    <property type="term" value="F:protein dimerization activity"/>
    <property type="evidence" value="ECO:0007669"/>
    <property type="project" value="InterPro"/>
</dbReference>
<comment type="caution">
    <text evidence="5">Lacks conserved residue(s) required for the propagation of feature annotation.</text>
</comment>
<dbReference type="InterPro" id="IPR006140">
    <property type="entry name" value="D-isomer_DH_NAD-bd"/>
</dbReference>
<evidence type="ECO:0000256" key="3">
    <source>
        <dbReference type="ARBA" id="ARBA00023027"/>
    </source>
</evidence>
<dbReference type="GO" id="GO:0033711">
    <property type="term" value="F:4-phosphoerythronate dehydrogenase activity"/>
    <property type="evidence" value="ECO:0007669"/>
    <property type="project" value="UniProtKB-EC"/>
</dbReference>
<feature type="binding site" evidence="5">
    <location>
        <position position="66"/>
    </location>
    <ligand>
        <name>substrate</name>
    </ligand>
</feature>
<evidence type="ECO:0000256" key="4">
    <source>
        <dbReference type="ARBA" id="ARBA00023096"/>
    </source>
</evidence>
<dbReference type="EC" id="1.1.1.290" evidence="5"/>
<dbReference type="EMBL" id="CP063233">
    <property type="protein sequence ID" value="QOU06888.1"/>
    <property type="molecule type" value="Genomic_DNA"/>
</dbReference>
<organism evidence="9 10">
    <name type="scientific">Pseudomonas fluorescens</name>
    <dbReference type="NCBI Taxonomy" id="294"/>
    <lineage>
        <taxon>Bacteria</taxon>
        <taxon>Pseudomonadati</taxon>
        <taxon>Pseudomonadota</taxon>
        <taxon>Gammaproteobacteria</taxon>
        <taxon>Pseudomonadales</taxon>
        <taxon>Pseudomonadaceae</taxon>
        <taxon>Pseudomonas</taxon>
    </lineage>
</organism>
<keyword evidence="2 5" id="KW-0560">Oxidoreductase</keyword>
<feature type="binding site" evidence="5">
    <location>
        <position position="231"/>
    </location>
    <ligand>
        <name>NAD(+)</name>
        <dbReference type="ChEBI" id="CHEBI:57540"/>
    </ligand>
</feature>
<comment type="subcellular location">
    <subcellularLocation>
        <location evidence="5">Cytoplasm</location>
    </subcellularLocation>
</comment>
<feature type="binding site" evidence="5">
    <location>
        <position position="257"/>
    </location>
    <ligand>
        <name>substrate</name>
    </ligand>
</feature>
<sequence length="380" mass="41603">MLIVADENIPLLDAFFEGFGEIRRVPGRSIDRATVEQADVLLVRSVTNVNRALLEGSAVRFVGTCTIGTDHLDLDYFKQAAIQWSSAPGCNARGVVDYVLGSLQTLAEIEGADLNQRTYGVVGAGEVGGRLVKVLKGLGWNVLVCDPPRQIAEDGDYVSLEQIIEQCDVISLHTPLTKSGNGSTWHLLDRQRLNRLKPGTWLINASRGPVVDNAALRDVLLEREDLQAVLDVWEGEPEVDVDLADLCVLATPHIAGYSLDGKQRGTAQIYQAFCAHLGQEASIQLSDLLPPPWLAEVHLNASTDPAWALATLCRSVYDPRRDDADFRRSLVGTVEEQRKAFDLLRKHYPERREIDGLKVRINGESAVLANIVQALGASAL</sequence>
<feature type="active site" description="Proton donor" evidence="5">
    <location>
        <position position="253"/>
    </location>
</feature>
<comment type="similarity">
    <text evidence="5">Belongs to the D-isomer specific 2-hydroxyacid dehydrogenase family. PdxB subfamily.</text>
</comment>
<feature type="active site" evidence="5">
    <location>
        <position position="207"/>
    </location>
</feature>
<dbReference type="GO" id="GO:0005737">
    <property type="term" value="C:cytoplasm"/>
    <property type="evidence" value="ECO:0007669"/>
    <property type="project" value="UniProtKB-SubCell"/>
</dbReference>
<dbReference type="PANTHER" id="PTHR43761:SF1">
    <property type="entry name" value="D-ISOMER SPECIFIC 2-HYDROXYACID DEHYDROGENASE CATALYTIC DOMAIN-CONTAINING PROTEIN-RELATED"/>
    <property type="match status" value="1"/>
</dbReference>
<dbReference type="SUPFAM" id="SSF51735">
    <property type="entry name" value="NAD(P)-binding Rossmann-fold domains"/>
    <property type="match status" value="1"/>
</dbReference>
<dbReference type="SUPFAM" id="SSF52283">
    <property type="entry name" value="Formate/glycerate dehydrogenase catalytic domain-like"/>
    <property type="match status" value="1"/>
</dbReference>
<dbReference type="Pfam" id="PF02826">
    <property type="entry name" value="2-Hacid_dh_C"/>
    <property type="match status" value="1"/>
</dbReference>
<proteinExistence type="inferred from homology"/>
<dbReference type="Pfam" id="PF11890">
    <property type="entry name" value="DUF3410"/>
    <property type="match status" value="1"/>
</dbReference>
<dbReference type="GO" id="GO:0008615">
    <property type="term" value="P:pyridoxine biosynthetic process"/>
    <property type="evidence" value="ECO:0007669"/>
    <property type="project" value="UniProtKB-UniRule"/>
</dbReference>